<dbReference type="Pfam" id="PF00069">
    <property type="entry name" value="Pkinase"/>
    <property type="match status" value="1"/>
</dbReference>
<dbReference type="SMART" id="SM00220">
    <property type="entry name" value="S_TKc"/>
    <property type="match status" value="1"/>
</dbReference>
<dbReference type="PROSITE" id="PS00108">
    <property type="entry name" value="PROTEIN_KINASE_ST"/>
    <property type="match status" value="1"/>
</dbReference>
<evidence type="ECO:0000256" key="6">
    <source>
        <dbReference type="ARBA" id="ARBA00022840"/>
    </source>
</evidence>
<evidence type="ECO:0000256" key="10">
    <source>
        <dbReference type="SAM" id="MobiDB-lite"/>
    </source>
</evidence>
<dbReference type="SUPFAM" id="SSF54427">
    <property type="entry name" value="NTF2-like"/>
    <property type="match status" value="1"/>
</dbReference>
<evidence type="ECO:0000256" key="2">
    <source>
        <dbReference type="ARBA" id="ARBA00022527"/>
    </source>
</evidence>
<keyword evidence="11" id="KW-0472">Membrane</keyword>
<dbReference type="PROSITE" id="PS50011">
    <property type="entry name" value="PROTEIN_KINASE_DOM"/>
    <property type="match status" value="1"/>
</dbReference>
<evidence type="ECO:0000256" key="4">
    <source>
        <dbReference type="ARBA" id="ARBA00022741"/>
    </source>
</evidence>
<comment type="catalytic activity">
    <reaction evidence="8">
        <text>L-seryl-[protein] + ATP = O-phospho-L-seryl-[protein] + ADP + H(+)</text>
        <dbReference type="Rhea" id="RHEA:17989"/>
        <dbReference type="Rhea" id="RHEA-COMP:9863"/>
        <dbReference type="Rhea" id="RHEA-COMP:11604"/>
        <dbReference type="ChEBI" id="CHEBI:15378"/>
        <dbReference type="ChEBI" id="CHEBI:29999"/>
        <dbReference type="ChEBI" id="CHEBI:30616"/>
        <dbReference type="ChEBI" id="CHEBI:83421"/>
        <dbReference type="ChEBI" id="CHEBI:456216"/>
        <dbReference type="EC" id="2.7.11.1"/>
    </reaction>
</comment>
<evidence type="ECO:0000256" key="9">
    <source>
        <dbReference type="PROSITE-ProRule" id="PRU10141"/>
    </source>
</evidence>
<comment type="catalytic activity">
    <reaction evidence="7">
        <text>L-threonyl-[protein] + ATP = O-phospho-L-threonyl-[protein] + ADP + H(+)</text>
        <dbReference type="Rhea" id="RHEA:46608"/>
        <dbReference type="Rhea" id="RHEA-COMP:11060"/>
        <dbReference type="Rhea" id="RHEA-COMP:11605"/>
        <dbReference type="ChEBI" id="CHEBI:15378"/>
        <dbReference type="ChEBI" id="CHEBI:30013"/>
        <dbReference type="ChEBI" id="CHEBI:30616"/>
        <dbReference type="ChEBI" id="CHEBI:61977"/>
        <dbReference type="ChEBI" id="CHEBI:456216"/>
        <dbReference type="EC" id="2.7.11.1"/>
    </reaction>
</comment>
<dbReference type="PANTHER" id="PTHR24363">
    <property type="entry name" value="SERINE/THREONINE PROTEIN KINASE"/>
    <property type="match status" value="1"/>
</dbReference>
<dbReference type="InterPro" id="IPR011009">
    <property type="entry name" value="Kinase-like_dom_sf"/>
</dbReference>
<feature type="region of interest" description="Disordered" evidence="10">
    <location>
        <begin position="277"/>
        <end position="328"/>
    </location>
</feature>
<keyword evidence="14" id="KW-1185">Reference proteome</keyword>
<proteinExistence type="predicted"/>
<feature type="compositionally biased region" description="Polar residues" evidence="10">
    <location>
        <begin position="373"/>
        <end position="386"/>
    </location>
</feature>
<evidence type="ECO:0000256" key="8">
    <source>
        <dbReference type="ARBA" id="ARBA00048679"/>
    </source>
</evidence>
<dbReference type="EMBL" id="RSCL01000038">
    <property type="protein sequence ID" value="RUS96191.1"/>
    <property type="molecule type" value="Genomic_DNA"/>
</dbReference>
<keyword evidence="4 9" id="KW-0547">Nucleotide-binding</keyword>
<dbReference type="CDD" id="cd14014">
    <property type="entry name" value="STKc_PknB_like"/>
    <property type="match status" value="1"/>
</dbReference>
<keyword evidence="2" id="KW-0723">Serine/threonine-protein kinase</keyword>
<gene>
    <name evidence="13" type="ORF">DSM106972_088620</name>
</gene>
<reference evidence="13" key="1">
    <citation type="submission" date="2018-12" db="EMBL/GenBank/DDBJ databases">
        <authorList>
            <person name="Will S."/>
            <person name="Neumann-Schaal M."/>
            <person name="Henke P."/>
        </authorList>
    </citation>
    <scope>NUCLEOTIDE SEQUENCE</scope>
    <source>
        <strain evidence="13">PCC 7102</strain>
    </source>
</reference>
<name>A0A3S1BWW9_9CYAN</name>
<feature type="domain" description="Protein kinase" evidence="12">
    <location>
        <begin position="7"/>
        <end position="279"/>
    </location>
</feature>
<evidence type="ECO:0000256" key="3">
    <source>
        <dbReference type="ARBA" id="ARBA00022679"/>
    </source>
</evidence>
<evidence type="ECO:0000256" key="5">
    <source>
        <dbReference type="ARBA" id="ARBA00022777"/>
    </source>
</evidence>
<dbReference type="PANTHER" id="PTHR24363:SF0">
    <property type="entry name" value="SERINE_THREONINE KINASE LIKE DOMAIN CONTAINING 1"/>
    <property type="match status" value="1"/>
</dbReference>
<evidence type="ECO:0000256" key="1">
    <source>
        <dbReference type="ARBA" id="ARBA00012513"/>
    </source>
</evidence>
<feature type="region of interest" description="Disordered" evidence="10">
    <location>
        <begin position="364"/>
        <end position="450"/>
    </location>
</feature>
<evidence type="ECO:0000256" key="7">
    <source>
        <dbReference type="ARBA" id="ARBA00047899"/>
    </source>
</evidence>
<keyword evidence="6 9" id="KW-0067">ATP-binding</keyword>
<dbReference type="PROSITE" id="PS00107">
    <property type="entry name" value="PROTEIN_KINASE_ATP"/>
    <property type="match status" value="1"/>
</dbReference>
<evidence type="ECO:0000313" key="13">
    <source>
        <dbReference type="EMBL" id="RUS96191.1"/>
    </source>
</evidence>
<accession>A0A3S1BWW9</accession>
<keyword evidence="5" id="KW-0418">Kinase</keyword>
<keyword evidence="11" id="KW-0812">Transmembrane</keyword>
<feature type="compositionally biased region" description="Polar residues" evidence="10">
    <location>
        <begin position="277"/>
        <end position="291"/>
    </location>
</feature>
<dbReference type="RefSeq" id="WP_127086839.1">
    <property type="nucleotide sequence ID" value="NZ_RSCL01000038.1"/>
</dbReference>
<feature type="binding site" evidence="9">
    <location>
        <position position="38"/>
    </location>
    <ligand>
        <name>ATP</name>
        <dbReference type="ChEBI" id="CHEBI:30616"/>
    </ligand>
</feature>
<dbReference type="GO" id="GO:0004674">
    <property type="term" value="F:protein serine/threonine kinase activity"/>
    <property type="evidence" value="ECO:0007669"/>
    <property type="project" value="UniProtKB-KW"/>
</dbReference>
<dbReference type="InterPro" id="IPR032710">
    <property type="entry name" value="NTF2-like_dom_sf"/>
</dbReference>
<comment type="caution">
    <text evidence="13">The sequence shown here is derived from an EMBL/GenBank/DDBJ whole genome shotgun (WGS) entry which is preliminary data.</text>
</comment>
<protein>
    <recommendedName>
        <fullName evidence="1">non-specific serine/threonine protein kinase</fullName>
        <ecNumber evidence="1">2.7.11.1</ecNumber>
    </recommendedName>
</protein>
<dbReference type="Gene3D" id="1.10.510.10">
    <property type="entry name" value="Transferase(Phosphotransferase) domain 1"/>
    <property type="match status" value="1"/>
</dbReference>
<feature type="compositionally biased region" description="Low complexity" evidence="10">
    <location>
        <begin position="303"/>
        <end position="328"/>
    </location>
</feature>
<dbReference type="GO" id="GO:0005524">
    <property type="term" value="F:ATP binding"/>
    <property type="evidence" value="ECO:0007669"/>
    <property type="project" value="UniProtKB-UniRule"/>
</dbReference>
<organism evidence="13 14">
    <name type="scientific">Dulcicalothrix desertica PCC 7102</name>
    <dbReference type="NCBI Taxonomy" id="232991"/>
    <lineage>
        <taxon>Bacteria</taxon>
        <taxon>Bacillati</taxon>
        <taxon>Cyanobacteriota</taxon>
        <taxon>Cyanophyceae</taxon>
        <taxon>Nostocales</taxon>
        <taxon>Calotrichaceae</taxon>
        <taxon>Dulcicalothrix</taxon>
    </lineage>
</organism>
<dbReference type="InterPro" id="IPR008271">
    <property type="entry name" value="Ser/Thr_kinase_AS"/>
</dbReference>
<sequence>MLLNTRYRVIQTLGSGGFGETFLAEDTQMPSKRRCVIKQLKPINNNPEIYQLVKERFQREAAILEELGDNSNQIPRLYAYFSENGQFYLIQEYIEGQTLNAKVQSQGVMSENAVRDILISLLPVLDYVHGRGIVHRDIKPDNIIIRHLDGKPVLIDFGAVKETIGTVVTPSGNSTRSIVIGTPGFMPSEQSVGRPMFASDIYSLGMTAIFLLTGKLPQEIPNDPATGVILWRQYASSLTPGFAMVLDKAIQFVPQHRFNSARDMLIALQSQNSASIPTVPYSQPPNYNQASYPPPQNTVPISPANQQYQQYQQPNTPPINQNNAPQIPRSSNTKGIIIGAVIGAGLLSGAIVLASMLNRQGQQVADTDPTPVATLSEQTPTPSPTLDDSEPPVISRPKNRITPRPIRTREPEVVPTPIDSEFPTDTSTPIETTEPLPSLSPTPTPEITNTKAPDVVVPTVIPKQTPSNPPQAQSSPTEFVENYYNGINNKNLQKTWNQLTPTLRSNRKLHPRGFDSYIGWWDGQVQQVQVDRINLVEQNDSRATVDAQLNYVLRNGKQAPASVRFSLVWDAESNQWLISDAR</sequence>
<dbReference type="Proteomes" id="UP000271624">
    <property type="component" value="Unassembled WGS sequence"/>
</dbReference>
<dbReference type="AlphaFoldDB" id="A0A3S1BWW9"/>
<dbReference type="InterPro" id="IPR000719">
    <property type="entry name" value="Prot_kinase_dom"/>
</dbReference>
<dbReference type="InterPro" id="IPR017441">
    <property type="entry name" value="Protein_kinase_ATP_BS"/>
</dbReference>
<reference evidence="13" key="2">
    <citation type="journal article" date="2019" name="Genome Biol. Evol.">
        <title>Day and night: Metabolic profiles and evolutionary relationships of six axenic non-marine cyanobacteria.</title>
        <authorList>
            <person name="Will S.E."/>
            <person name="Henke P."/>
            <person name="Boedeker C."/>
            <person name="Huang S."/>
            <person name="Brinkmann H."/>
            <person name="Rohde M."/>
            <person name="Jarek M."/>
            <person name="Friedl T."/>
            <person name="Seufert S."/>
            <person name="Schumacher M."/>
            <person name="Overmann J."/>
            <person name="Neumann-Schaal M."/>
            <person name="Petersen J."/>
        </authorList>
    </citation>
    <scope>NUCLEOTIDE SEQUENCE [LARGE SCALE GENOMIC DNA]</scope>
    <source>
        <strain evidence="13">PCC 7102</strain>
    </source>
</reference>
<evidence type="ECO:0000259" key="12">
    <source>
        <dbReference type="PROSITE" id="PS50011"/>
    </source>
</evidence>
<dbReference type="EC" id="2.7.11.1" evidence="1"/>
<keyword evidence="3" id="KW-0808">Transferase</keyword>
<dbReference type="SUPFAM" id="SSF56112">
    <property type="entry name" value="Protein kinase-like (PK-like)"/>
    <property type="match status" value="1"/>
</dbReference>
<keyword evidence="11" id="KW-1133">Transmembrane helix</keyword>
<evidence type="ECO:0000256" key="11">
    <source>
        <dbReference type="SAM" id="Phobius"/>
    </source>
</evidence>
<dbReference type="OrthoDB" id="428678at2"/>
<feature type="transmembrane region" description="Helical" evidence="11">
    <location>
        <begin position="336"/>
        <end position="357"/>
    </location>
</feature>
<evidence type="ECO:0000313" key="14">
    <source>
        <dbReference type="Proteomes" id="UP000271624"/>
    </source>
</evidence>